<reference evidence="1 2" key="1">
    <citation type="submission" date="2017-11" db="EMBL/GenBank/DDBJ databases">
        <title>Genomic Encyclopedia of Archaeal and Bacterial Type Strains, Phase II (KMG-II): From Individual Species to Whole Genera.</title>
        <authorList>
            <person name="Goeker M."/>
        </authorList>
    </citation>
    <scope>NUCLEOTIDE SEQUENCE [LARGE SCALE GENOMIC DNA]</scope>
    <source>
        <strain evidence="1 2">DSM 27763</strain>
    </source>
</reference>
<dbReference type="Proteomes" id="UP000230842">
    <property type="component" value="Unassembled WGS sequence"/>
</dbReference>
<name>A0A0B2BBV3_9ACTN</name>
<dbReference type="AlphaFoldDB" id="A0A0B2BBV3"/>
<dbReference type="InterPro" id="IPR036746">
    <property type="entry name" value="TT1725-like_sf"/>
</dbReference>
<sequence length="97" mass="10827">MWVGTIEFDLLLGDVASLKQKRAVVRPIVADLRRTFDVAVAETENQDLYRRAGIGIAVVAGDNAHVIDVLDRVEDAMARRPEVELLASHRAFFNTHD</sequence>
<dbReference type="PANTHER" id="PTHR36441:SF1">
    <property type="entry name" value="DUF503 DOMAIN-CONTAINING PROTEIN"/>
    <property type="match status" value="1"/>
</dbReference>
<evidence type="ECO:0000313" key="1">
    <source>
        <dbReference type="EMBL" id="PJJ57553.1"/>
    </source>
</evidence>
<dbReference type="Pfam" id="PF04456">
    <property type="entry name" value="DUF503"/>
    <property type="match status" value="1"/>
</dbReference>
<evidence type="ECO:0008006" key="3">
    <source>
        <dbReference type="Google" id="ProtNLM"/>
    </source>
</evidence>
<proteinExistence type="predicted"/>
<organism evidence="1 2">
    <name type="scientific">Mumia flava</name>
    <dbReference type="NCBI Taxonomy" id="1348852"/>
    <lineage>
        <taxon>Bacteria</taxon>
        <taxon>Bacillati</taxon>
        <taxon>Actinomycetota</taxon>
        <taxon>Actinomycetes</taxon>
        <taxon>Propionibacteriales</taxon>
        <taxon>Nocardioidaceae</taxon>
        <taxon>Mumia</taxon>
    </lineage>
</organism>
<evidence type="ECO:0000313" key="2">
    <source>
        <dbReference type="Proteomes" id="UP000230842"/>
    </source>
</evidence>
<gene>
    <name evidence="1" type="ORF">CLV56_1788</name>
</gene>
<dbReference type="Gene3D" id="3.30.70.1120">
    <property type="entry name" value="TT1725-like"/>
    <property type="match status" value="1"/>
</dbReference>
<dbReference type="InterPro" id="IPR007546">
    <property type="entry name" value="DUF503"/>
</dbReference>
<dbReference type="PANTHER" id="PTHR36441">
    <property type="entry name" value="HYPOTHETICAL CYTOSOLIC PROTEIN"/>
    <property type="match status" value="1"/>
</dbReference>
<protein>
    <recommendedName>
        <fullName evidence="3">DUF503 domain-containing protein</fullName>
    </recommendedName>
</protein>
<keyword evidence="2" id="KW-1185">Reference proteome</keyword>
<dbReference type="OrthoDB" id="9809023at2"/>
<comment type="caution">
    <text evidence="1">The sequence shown here is derived from an EMBL/GenBank/DDBJ whole genome shotgun (WGS) entry which is preliminary data.</text>
</comment>
<dbReference type="SUPFAM" id="SSF103007">
    <property type="entry name" value="Hypothetical protein TT1725"/>
    <property type="match status" value="1"/>
</dbReference>
<dbReference type="EMBL" id="PGEZ01000001">
    <property type="protein sequence ID" value="PJJ57553.1"/>
    <property type="molecule type" value="Genomic_DNA"/>
</dbReference>
<accession>A0A0B2BBV3</accession>
<dbReference type="RefSeq" id="WP_039358450.1">
    <property type="nucleotide sequence ID" value="NZ_PGEZ01000001.1"/>
</dbReference>